<keyword evidence="1" id="KW-0479">Metal-binding</keyword>
<evidence type="ECO:0000259" key="4">
    <source>
        <dbReference type="Pfam" id="PF04167"/>
    </source>
</evidence>
<dbReference type="PANTHER" id="PTHR39159:SF1">
    <property type="entry name" value="UPF0374 PROTEIN YGAC"/>
    <property type="match status" value="1"/>
</dbReference>
<evidence type="ECO:0000313" key="6">
    <source>
        <dbReference type="Proteomes" id="UP001449582"/>
    </source>
</evidence>
<accession>A0ABP9UAX8</accession>
<evidence type="ECO:0000313" key="5">
    <source>
        <dbReference type="EMBL" id="GAA5414624.1"/>
    </source>
</evidence>
<evidence type="ECO:0000256" key="2">
    <source>
        <dbReference type="ARBA" id="ARBA00022801"/>
    </source>
</evidence>
<feature type="domain" description="DUF402" evidence="4">
    <location>
        <begin position="27"/>
        <end position="170"/>
    </location>
</feature>
<protein>
    <recommendedName>
        <fullName evidence="4">DUF402 domain-containing protein</fullName>
    </recommendedName>
</protein>
<keyword evidence="6" id="KW-1185">Reference proteome</keyword>
<keyword evidence="2" id="KW-0378">Hydrolase</keyword>
<dbReference type="InterPro" id="IPR035930">
    <property type="entry name" value="FomD-like_sf"/>
</dbReference>
<evidence type="ECO:0000256" key="3">
    <source>
        <dbReference type="ARBA" id="ARBA00022842"/>
    </source>
</evidence>
<dbReference type="Gene3D" id="2.40.380.10">
    <property type="entry name" value="FomD-like"/>
    <property type="match status" value="1"/>
</dbReference>
<dbReference type="Pfam" id="PF04167">
    <property type="entry name" value="DUF402"/>
    <property type="match status" value="1"/>
</dbReference>
<name>A0ABP9UAX8_9BACT</name>
<dbReference type="InterPro" id="IPR016882">
    <property type="entry name" value="SA1684"/>
</dbReference>
<dbReference type="InterPro" id="IPR007295">
    <property type="entry name" value="DUF402"/>
</dbReference>
<dbReference type="PIRSF" id="PIRSF028345">
    <property type="entry name" value="UCP028345"/>
    <property type="match status" value="1"/>
</dbReference>
<dbReference type="Proteomes" id="UP001449582">
    <property type="component" value="Unassembled WGS sequence"/>
</dbReference>
<dbReference type="InterPro" id="IPR050212">
    <property type="entry name" value="Ntdp-like"/>
</dbReference>
<gene>
    <name evidence="5" type="ORF">UREOM_3350</name>
</gene>
<dbReference type="PANTHER" id="PTHR39159">
    <property type="match status" value="1"/>
</dbReference>
<dbReference type="EMBL" id="BAABQM010000002">
    <property type="protein sequence ID" value="GAA5414624.1"/>
    <property type="molecule type" value="Genomic_DNA"/>
</dbReference>
<proteinExistence type="predicted"/>
<keyword evidence="3" id="KW-0460">Magnesium</keyword>
<dbReference type="RefSeq" id="WP_353289786.1">
    <property type="nucleotide sequence ID" value="NZ_BAABQM010000002.1"/>
</dbReference>
<reference evidence="5" key="1">
    <citation type="submission" date="2024-02" db="EMBL/GenBank/DDBJ databases">
        <title>Draft genome sequence of new strains in genus Ureaplasma.</title>
        <authorList>
            <person name="Nakajima Y."/>
            <person name="Segawa T."/>
        </authorList>
    </citation>
    <scope>NUCLEOTIDE SEQUENCE [LARGE SCALE GENOMIC DNA]</scope>
    <source>
        <strain evidence="5">OM1</strain>
    </source>
</reference>
<evidence type="ECO:0000256" key="1">
    <source>
        <dbReference type="ARBA" id="ARBA00022723"/>
    </source>
</evidence>
<organism evidence="5 6">
    <name type="scientific">Ureaplasma ceti</name>
    <dbReference type="NCBI Taxonomy" id="3119530"/>
    <lineage>
        <taxon>Bacteria</taxon>
        <taxon>Bacillati</taxon>
        <taxon>Mycoplasmatota</taxon>
        <taxon>Mycoplasmoidales</taxon>
        <taxon>Mycoplasmoidaceae</taxon>
        <taxon>Ureaplasma</taxon>
    </lineage>
</organism>
<sequence length="195" mass="23753">MLNNKINPWKSYLKVGDKVMVHAYKYNGWLYRTWEYPTIIEINDDYTVLSLIKTRVLSSEENSIRCFSSWMYKDTFWFISNKEWFNFILTVEDEGNRLYINLSSPYIFEEGAIKYYDFDLDFKINAHQQWREVDINEFLENSKKYNYPPNLVDIIRDVEEKLSKKIKNHYFDKFISKKYSNELIKKQYRISKGSK</sequence>
<dbReference type="SUPFAM" id="SSF159234">
    <property type="entry name" value="FomD-like"/>
    <property type="match status" value="1"/>
</dbReference>
<comment type="caution">
    <text evidence="5">The sequence shown here is derived from an EMBL/GenBank/DDBJ whole genome shotgun (WGS) entry which is preliminary data.</text>
</comment>